<protein>
    <submittedName>
        <fullName evidence="6">Putative hydantoinase protein</fullName>
    </submittedName>
</protein>
<dbReference type="InterPro" id="IPR024071">
    <property type="entry name" value="S-Me-THD_C_sf"/>
</dbReference>
<evidence type="ECO:0000259" key="5">
    <source>
        <dbReference type="Pfam" id="PF20906"/>
    </source>
</evidence>
<dbReference type="Pfam" id="PF05378">
    <property type="entry name" value="Hydant_A_N"/>
    <property type="match status" value="1"/>
</dbReference>
<feature type="domain" description="S-Me-THD N-terminal" evidence="4">
    <location>
        <begin position="604"/>
        <end position="763"/>
    </location>
</feature>
<feature type="domain" description="S-Me-THD-like C-terminal" evidence="5">
    <location>
        <begin position="769"/>
        <end position="979"/>
    </location>
</feature>
<reference evidence="7" key="1">
    <citation type="journal article" date="2013" name="Genome Announc.">
        <title>Draft genome sequence of the grapevine dieback fungus Eutypa lata UCR-EL1.</title>
        <authorList>
            <person name="Blanco-Ulate B."/>
            <person name="Rolshausen P.E."/>
            <person name="Cantu D."/>
        </authorList>
    </citation>
    <scope>NUCLEOTIDE SEQUENCE [LARGE SCALE GENOMIC DNA]</scope>
    <source>
        <strain evidence="7">UCR-EL1</strain>
    </source>
</reference>
<dbReference type="SUPFAM" id="SSF53067">
    <property type="entry name" value="Actin-like ATPase domain"/>
    <property type="match status" value="2"/>
</dbReference>
<dbReference type="Gene3D" id="2.40.390.10">
    <property type="entry name" value="CV3147-like"/>
    <property type="match status" value="1"/>
</dbReference>
<dbReference type="Pfam" id="PF20906">
    <property type="entry name" value="S-Me-THD_C"/>
    <property type="match status" value="1"/>
</dbReference>
<dbReference type="InterPro" id="IPR043129">
    <property type="entry name" value="ATPase_NBD"/>
</dbReference>
<dbReference type="PANTHER" id="PTHR11365:SF10">
    <property type="entry name" value="HYDANTOINASE_OXOPROLINASE"/>
    <property type="match status" value="1"/>
</dbReference>
<dbReference type="GO" id="GO:0016787">
    <property type="term" value="F:hydrolase activity"/>
    <property type="evidence" value="ECO:0007669"/>
    <property type="project" value="InterPro"/>
</dbReference>
<evidence type="ECO:0000313" key="6">
    <source>
        <dbReference type="EMBL" id="EMR70415.1"/>
    </source>
</evidence>
<evidence type="ECO:0000259" key="2">
    <source>
        <dbReference type="Pfam" id="PF01968"/>
    </source>
</evidence>
<dbReference type="AlphaFoldDB" id="M7TUQ4"/>
<dbReference type="EMBL" id="KB705867">
    <property type="protein sequence ID" value="EMR70415.1"/>
    <property type="molecule type" value="Genomic_DNA"/>
</dbReference>
<dbReference type="Gene3D" id="3.40.1610.10">
    <property type="entry name" value="CV3147-like domain"/>
    <property type="match status" value="1"/>
</dbReference>
<dbReference type="Pfam" id="PF06032">
    <property type="entry name" value="S-Me-THD_N"/>
    <property type="match status" value="1"/>
</dbReference>
<dbReference type="OMA" id="MGHAYGE"/>
<dbReference type="HOGENOM" id="CLU_007154_0_0_1"/>
<dbReference type="InterPro" id="IPR045079">
    <property type="entry name" value="Oxoprolinase-like"/>
</dbReference>
<proteinExistence type="predicted"/>
<name>M7TUQ4_EUTLA</name>
<dbReference type="InterPro" id="IPR008040">
    <property type="entry name" value="Hydant_A_N"/>
</dbReference>
<dbReference type="SUPFAM" id="SSF160991">
    <property type="entry name" value="CV3147-like"/>
    <property type="match status" value="1"/>
</dbReference>
<dbReference type="Pfam" id="PF01968">
    <property type="entry name" value="Hydantoinase_A"/>
    <property type="match status" value="1"/>
</dbReference>
<dbReference type="InterPro" id="IPR010318">
    <property type="entry name" value="S-Me-THD_N"/>
</dbReference>
<accession>M7TUQ4</accession>
<gene>
    <name evidence="6" type="ORF">UCREL1_2547</name>
</gene>
<keyword evidence="7" id="KW-1185">Reference proteome</keyword>
<organism evidence="6 7">
    <name type="scientific">Eutypa lata (strain UCR-EL1)</name>
    <name type="common">Grapevine dieback disease fungus</name>
    <name type="synonym">Eutypa armeniacae</name>
    <dbReference type="NCBI Taxonomy" id="1287681"/>
    <lineage>
        <taxon>Eukaryota</taxon>
        <taxon>Fungi</taxon>
        <taxon>Dikarya</taxon>
        <taxon>Ascomycota</taxon>
        <taxon>Pezizomycotina</taxon>
        <taxon>Sordariomycetes</taxon>
        <taxon>Xylariomycetidae</taxon>
        <taxon>Xylariales</taxon>
        <taxon>Diatrypaceae</taxon>
        <taxon>Eutypa</taxon>
    </lineage>
</organism>
<evidence type="ECO:0000259" key="4">
    <source>
        <dbReference type="Pfam" id="PF06032"/>
    </source>
</evidence>
<dbReference type="PANTHER" id="PTHR11365">
    <property type="entry name" value="5-OXOPROLINASE RELATED"/>
    <property type="match status" value="1"/>
</dbReference>
<evidence type="ECO:0000313" key="7">
    <source>
        <dbReference type="Proteomes" id="UP000012174"/>
    </source>
</evidence>
<dbReference type="eggNOG" id="ENOG502QQBE">
    <property type="taxonomic scope" value="Eukaryota"/>
</dbReference>
<dbReference type="FunFam" id="3.40.1610.10:FF:000001">
    <property type="entry name" value="Hydantoinase, putative"/>
    <property type="match status" value="1"/>
</dbReference>
<evidence type="ECO:0000259" key="3">
    <source>
        <dbReference type="Pfam" id="PF05378"/>
    </source>
</evidence>
<evidence type="ECO:0000256" key="1">
    <source>
        <dbReference type="SAM" id="MobiDB-lite"/>
    </source>
</evidence>
<feature type="domain" description="Hydantoinase/oxoprolinase N-terminal" evidence="3">
    <location>
        <begin position="7"/>
        <end position="187"/>
    </location>
</feature>
<feature type="domain" description="Hydantoinase A/oxoprolinase" evidence="2">
    <location>
        <begin position="207"/>
        <end position="425"/>
    </location>
</feature>
<dbReference type="InterPro" id="IPR048350">
    <property type="entry name" value="S-Me-THD-like_C"/>
</dbReference>
<dbReference type="InterPro" id="IPR002821">
    <property type="entry name" value="Hydantoinase_A"/>
</dbReference>
<dbReference type="KEGG" id="ela:UCREL1_2547"/>
<dbReference type="OrthoDB" id="5404895at2759"/>
<feature type="region of interest" description="Disordered" evidence="1">
    <location>
        <begin position="545"/>
        <end position="579"/>
    </location>
</feature>
<dbReference type="InterPro" id="IPR027479">
    <property type="entry name" value="S-Me-THD_N_sf"/>
</dbReference>
<sequence>MKAPTLRIGVDVGGTNTDGVILDPTRSSEPDRGIVAWKKESTTKNPSDGINNVIREMFEQSNVDPQDIASVTIGTTHFINAVVEMDKSRLAKVAVMRLCGPFSKSIPVGVDWPSKLRNIICAHRSTVDGGLEIDGSLISELDEDEVRRQCEIIKSKGIKSIVVVGIFSPIDVLYKQEERAAEVIREVYPAADVVMSKEVANIGYLERENAAILNASILSFARRTIHSFQDAISRLNLHCPVFVTQNDGTILPASSAAKLPIRTFSSGPTNSMRGAAFLTQDLNKEAMMVVDIGGTTTDVGLLLKNGFPRQAAAYSEISGVRTNFSYPDVRSIGLGGGSIVGRDRDGHLTIGPESVGYQIQTKALVFGGDIPTTTDYTVLADKKVQIGDRSLVESSNLGADLSEFKAKVTSMLERIIDTMKTSPEDIPVVLVGGGAVIAPDSLAGASRVIKPNWSGVANAIGAATARVSGVIDSIESTESKTLTQAIEDVQKRAVDKAVENGALRDTVTVAEVDNFPLQYIANKSRIIVKAVGDFDFSRTDFTSDLQASNGDVENGESDFSGAQGETGKGDTSGDSSPGNITFTKDYIETYTPKVVNREWILSETDLAWITTGCYILGTGGGGSPYQHMLRLREMMRDGAVVRIISPWDLKDDDLVACGGGKGSPQVSIEKPYGEEMMESQVELYNYLKVKPNAVISLEIGGGNGLQGLILGASTNLNIPTIDGDWMGRAYPVSNQTTPVVYEKKAMMIPSCISDGNGRIMFMTKAKTELDVERAFRAALSQMGSHVACAKGPVSGANTKAWVVENTISLSWRIGRAVSLCRCLNSIDTVAEAIIEEVGGSASAKVLFKGKIVGVERVTKMGHAYGEVIIEATTPDDRSPQSMQRKGPTEKLKIPFKNENILAKKVGSNGEEETLAMVPDLISVIDAQNGEALGTQEYRYGLLVTVLGITASEKWTSTPRGIEIGGPKGFGINDLDYVPLGKFEKPRSVIDEYDTK</sequence>
<dbReference type="Proteomes" id="UP000012174">
    <property type="component" value="Unassembled WGS sequence"/>
</dbReference>